<dbReference type="Pfam" id="PF07969">
    <property type="entry name" value="Amidohydro_3"/>
    <property type="match status" value="1"/>
</dbReference>
<accession>A0ABR0KC52</accession>
<dbReference type="Proteomes" id="UP001345013">
    <property type="component" value="Unassembled WGS sequence"/>
</dbReference>
<evidence type="ECO:0000313" key="3">
    <source>
        <dbReference type="Proteomes" id="UP001345013"/>
    </source>
</evidence>
<gene>
    <name evidence="2" type="ORF">LTR24_004318</name>
</gene>
<keyword evidence="3" id="KW-1185">Reference proteome</keyword>
<dbReference type="Gene3D" id="3.20.20.140">
    <property type="entry name" value="Metal-dependent hydrolases"/>
    <property type="match status" value="1"/>
</dbReference>
<comment type="caution">
    <text evidence="2">The sequence shown here is derived from an EMBL/GenBank/DDBJ whole genome shotgun (WGS) entry which is preliminary data.</text>
</comment>
<evidence type="ECO:0000259" key="1">
    <source>
        <dbReference type="Pfam" id="PF07969"/>
    </source>
</evidence>
<reference evidence="2 3" key="1">
    <citation type="submission" date="2023-08" db="EMBL/GenBank/DDBJ databases">
        <title>Black Yeasts Isolated from many extreme environments.</title>
        <authorList>
            <person name="Coleine C."/>
            <person name="Stajich J.E."/>
            <person name="Selbmann L."/>
        </authorList>
    </citation>
    <scope>NUCLEOTIDE SEQUENCE [LARGE SCALE GENOMIC DNA]</scope>
    <source>
        <strain evidence="2 3">CCFEE 5885</strain>
    </source>
</reference>
<dbReference type="SUPFAM" id="SSF51338">
    <property type="entry name" value="Composite domain of metallo-dependent hydrolases"/>
    <property type="match status" value="1"/>
</dbReference>
<dbReference type="EMBL" id="JAVRRG010000044">
    <property type="protein sequence ID" value="KAK5093332.1"/>
    <property type="molecule type" value="Genomic_DNA"/>
</dbReference>
<dbReference type="Gene3D" id="3.10.310.70">
    <property type="match status" value="1"/>
</dbReference>
<protein>
    <recommendedName>
        <fullName evidence="1">Amidohydrolase 3 domain-containing protein</fullName>
    </recommendedName>
</protein>
<dbReference type="Gene3D" id="2.30.40.10">
    <property type="entry name" value="Urease, subunit C, domain 1"/>
    <property type="match status" value="1"/>
</dbReference>
<organism evidence="2 3">
    <name type="scientific">Lithohypha guttulata</name>
    <dbReference type="NCBI Taxonomy" id="1690604"/>
    <lineage>
        <taxon>Eukaryota</taxon>
        <taxon>Fungi</taxon>
        <taxon>Dikarya</taxon>
        <taxon>Ascomycota</taxon>
        <taxon>Pezizomycotina</taxon>
        <taxon>Eurotiomycetes</taxon>
        <taxon>Chaetothyriomycetidae</taxon>
        <taxon>Chaetothyriales</taxon>
        <taxon>Trichomeriaceae</taxon>
        <taxon>Lithohypha</taxon>
    </lineage>
</organism>
<feature type="domain" description="Amidohydrolase 3" evidence="1">
    <location>
        <begin position="56"/>
        <end position="418"/>
    </location>
</feature>
<dbReference type="PANTHER" id="PTHR22642">
    <property type="entry name" value="IMIDAZOLONEPROPIONASE"/>
    <property type="match status" value="1"/>
</dbReference>
<dbReference type="SUPFAM" id="SSF51556">
    <property type="entry name" value="Metallo-dependent hydrolases"/>
    <property type="match status" value="1"/>
</dbReference>
<dbReference type="PANTHER" id="PTHR22642:SF20">
    <property type="entry name" value="AMIDOHYDROLASE 3 DOMAIN-CONTAINING PROTEIN"/>
    <property type="match status" value="1"/>
</dbReference>
<evidence type="ECO:0000313" key="2">
    <source>
        <dbReference type="EMBL" id="KAK5093332.1"/>
    </source>
</evidence>
<name>A0ABR0KC52_9EURO</name>
<dbReference type="InterPro" id="IPR013108">
    <property type="entry name" value="Amidohydro_3"/>
</dbReference>
<dbReference type="InterPro" id="IPR011059">
    <property type="entry name" value="Metal-dep_hydrolase_composite"/>
</dbReference>
<sequence>MTSKHLFSNARIFTACGDNLSTGENCLLVSDDRIEYVGRIDDSAVREARQVGVREHDVDGRLISPGFFDGHMHILLFANSLMAISLEHCKDLDDIRRTIREGAAARPNAQRLLCLGWMHSMTDSKALASGIDDLDERPIFIYAKDLHSAWCSIAALNEMNVADMPNPDGGEVLRDETGKPTGLMSEAAGIQIVWPHLARVAGREKKLSQMRETIRTYNAAGYTGIIEMATDAEIWSLLSELHSSEGPLTLRIAAHWLIKPSKTTAENIAQVDRAIEVHKKYNLKSSPNLRIAGIKIIGDGVVDACTASLCEPYTSPSVKIDPIWTYEQLLPVVQHADAAGLQCALHAIGDNTVAHAVKALSALGKGKDRRHRIEHLELTSPDDAQRLGEYGITASIQPVHADPAIFRAWPQLIGAERCKRAFAYKEFAERSTTCHRH</sequence>
<proteinExistence type="predicted"/>
<dbReference type="InterPro" id="IPR032466">
    <property type="entry name" value="Metal_Hydrolase"/>
</dbReference>